<keyword evidence="2" id="KW-1185">Reference proteome</keyword>
<comment type="caution">
    <text evidence="1">The sequence shown here is derived from an EMBL/GenBank/DDBJ whole genome shotgun (WGS) entry which is preliminary data.</text>
</comment>
<evidence type="ECO:0000313" key="2">
    <source>
        <dbReference type="Proteomes" id="UP000031668"/>
    </source>
</evidence>
<dbReference type="EMBL" id="JWZT01005610">
    <property type="protein sequence ID" value="KII60466.1"/>
    <property type="molecule type" value="Genomic_DNA"/>
</dbReference>
<protein>
    <submittedName>
        <fullName evidence="1">Uncharacterized protein</fullName>
    </submittedName>
</protein>
<dbReference type="AlphaFoldDB" id="A0A0C2MFG2"/>
<proteinExistence type="predicted"/>
<gene>
    <name evidence="1" type="ORF">RF11_16522</name>
</gene>
<evidence type="ECO:0000313" key="1">
    <source>
        <dbReference type="EMBL" id="KII60466.1"/>
    </source>
</evidence>
<reference evidence="1 2" key="1">
    <citation type="journal article" date="2014" name="Genome Biol. Evol.">
        <title>The genome of the myxosporean Thelohanellus kitauei shows adaptations to nutrient acquisition within its fish host.</title>
        <authorList>
            <person name="Yang Y."/>
            <person name="Xiong J."/>
            <person name="Zhou Z."/>
            <person name="Huo F."/>
            <person name="Miao W."/>
            <person name="Ran C."/>
            <person name="Liu Y."/>
            <person name="Zhang J."/>
            <person name="Feng J."/>
            <person name="Wang M."/>
            <person name="Wang M."/>
            <person name="Wang L."/>
            <person name="Yao B."/>
        </authorList>
    </citation>
    <scope>NUCLEOTIDE SEQUENCE [LARGE SCALE GENOMIC DNA]</scope>
    <source>
        <strain evidence="1">Wuqing</strain>
    </source>
</reference>
<organism evidence="1 2">
    <name type="scientific">Thelohanellus kitauei</name>
    <name type="common">Myxosporean</name>
    <dbReference type="NCBI Taxonomy" id="669202"/>
    <lineage>
        <taxon>Eukaryota</taxon>
        <taxon>Metazoa</taxon>
        <taxon>Cnidaria</taxon>
        <taxon>Myxozoa</taxon>
        <taxon>Myxosporea</taxon>
        <taxon>Bivalvulida</taxon>
        <taxon>Platysporina</taxon>
        <taxon>Myxobolidae</taxon>
        <taxon>Thelohanellus</taxon>
    </lineage>
</organism>
<name>A0A0C2MFG2_THEKT</name>
<sequence length="108" mass="12268">MSCQPMESQERQQHETTVDLGWVLSNIKGMRVSSFLSWTGIRKLLASLYCTSFYRIWPRKSQLLGPGHRFSCSRSGSRGSGVPYRICTNQRLSQPLFSSKDEVSSMAM</sequence>
<dbReference type="Proteomes" id="UP000031668">
    <property type="component" value="Unassembled WGS sequence"/>
</dbReference>
<accession>A0A0C2MFG2</accession>